<dbReference type="EMBL" id="CAFBLT010000004">
    <property type="protein sequence ID" value="CAB4884032.1"/>
    <property type="molecule type" value="Genomic_DNA"/>
</dbReference>
<sequence length="159" mass="16891">MEQLTTKIEGFSGPQVCTLVGITYRQLDYWARTGLLTPTIASAKGSGSKRRYSYHDVVELKVIKRLLDAGVSLQRARQAVECLRDNLGVDLAAASLILSSSTSVLAMSNGEIVDLLGGGQGVLNVVPMAGVVSELAAGITEIDAQRESKASQRPESRTA</sequence>
<dbReference type="Gene3D" id="1.10.1660.10">
    <property type="match status" value="1"/>
</dbReference>
<evidence type="ECO:0000256" key="1">
    <source>
        <dbReference type="ARBA" id="ARBA00023125"/>
    </source>
</evidence>
<dbReference type="GO" id="GO:0003700">
    <property type="term" value="F:DNA-binding transcription factor activity"/>
    <property type="evidence" value="ECO:0007669"/>
    <property type="project" value="InterPro"/>
</dbReference>
<reference evidence="3" key="1">
    <citation type="submission" date="2020-05" db="EMBL/GenBank/DDBJ databases">
        <authorList>
            <person name="Chiriac C."/>
            <person name="Salcher M."/>
            <person name="Ghai R."/>
            <person name="Kavagutti S V."/>
        </authorList>
    </citation>
    <scope>NUCLEOTIDE SEQUENCE</scope>
</reference>
<dbReference type="InterPro" id="IPR000551">
    <property type="entry name" value="MerR-type_HTH_dom"/>
</dbReference>
<evidence type="ECO:0000259" key="2">
    <source>
        <dbReference type="PROSITE" id="PS50937"/>
    </source>
</evidence>
<dbReference type="InterPro" id="IPR009061">
    <property type="entry name" value="DNA-bd_dom_put_sf"/>
</dbReference>
<organism evidence="3">
    <name type="scientific">freshwater metagenome</name>
    <dbReference type="NCBI Taxonomy" id="449393"/>
    <lineage>
        <taxon>unclassified sequences</taxon>
        <taxon>metagenomes</taxon>
        <taxon>ecological metagenomes</taxon>
    </lineage>
</organism>
<gene>
    <name evidence="3" type="ORF">UFOPK3164_01610</name>
    <name evidence="4" type="ORF">UFOPK3427_01831</name>
</gene>
<dbReference type="EMBL" id="CAFABE010000115">
    <property type="protein sequence ID" value="CAB4834246.1"/>
    <property type="molecule type" value="Genomic_DNA"/>
</dbReference>
<proteinExistence type="predicted"/>
<keyword evidence="1" id="KW-0238">DNA-binding</keyword>
<dbReference type="AlphaFoldDB" id="A0A6J7AMR7"/>
<dbReference type="GO" id="GO:0003677">
    <property type="term" value="F:DNA binding"/>
    <property type="evidence" value="ECO:0007669"/>
    <property type="project" value="UniProtKB-KW"/>
</dbReference>
<dbReference type="PROSITE" id="PS50937">
    <property type="entry name" value="HTH_MERR_2"/>
    <property type="match status" value="1"/>
</dbReference>
<accession>A0A6J7AMR7</accession>
<dbReference type="SMART" id="SM00422">
    <property type="entry name" value="HTH_MERR"/>
    <property type="match status" value="1"/>
</dbReference>
<feature type="domain" description="HTH merR-type" evidence="2">
    <location>
        <begin position="21"/>
        <end position="82"/>
    </location>
</feature>
<dbReference type="InterPro" id="IPR047057">
    <property type="entry name" value="MerR_fam"/>
</dbReference>
<evidence type="ECO:0000313" key="4">
    <source>
        <dbReference type="EMBL" id="CAB4884032.1"/>
    </source>
</evidence>
<dbReference type="SUPFAM" id="SSF46955">
    <property type="entry name" value="Putative DNA-binding domain"/>
    <property type="match status" value="1"/>
</dbReference>
<dbReference type="PANTHER" id="PTHR30204">
    <property type="entry name" value="REDOX-CYCLING DRUG-SENSING TRANSCRIPTIONAL ACTIVATOR SOXR"/>
    <property type="match status" value="1"/>
</dbReference>
<name>A0A6J7AMR7_9ZZZZ</name>
<dbReference type="Pfam" id="PF13411">
    <property type="entry name" value="MerR_1"/>
    <property type="match status" value="1"/>
</dbReference>
<protein>
    <submittedName>
        <fullName evidence="3">Unannotated protein</fullName>
    </submittedName>
</protein>
<dbReference type="PANTHER" id="PTHR30204:SF3">
    <property type="entry name" value="HTH MERR-TYPE DOMAIN-CONTAINING PROTEIN"/>
    <property type="match status" value="1"/>
</dbReference>
<evidence type="ECO:0000313" key="3">
    <source>
        <dbReference type="EMBL" id="CAB4834246.1"/>
    </source>
</evidence>